<organism evidence="1 2">
    <name type="scientific">Fusarium oxysporum f. sp. radicis-cucumerinum</name>
    <dbReference type="NCBI Taxonomy" id="327505"/>
    <lineage>
        <taxon>Eukaryota</taxon>
        <taxon>Fungi</taxon>
        <taxon>Dikarya</taxon>
        <taxon>Ascomycota</taxon>
        <taxon>Pezizomycotina</taxon>
        <taxon>Sordariomycetes</taxon>
        <taxon>Hypocreomycetidae</taxon>
        <taxon>Hypocreales</taxon>
        <taxon>Nectriaceae</taxon>
        <taxon>Fusarium</taxon>
        <taxon>Fusarium oxysporum species complex</taxon>
    </lineage>
</organism>
<dbReference type="AlphaFoldDB" id="A0A2H3GB02"/>
<dbReference type="EMBL" id="MABQ02000009">
    <property type="protein sequence ID" value="PCD26720.1"/>
    <property type="molecule type" value="Genomic_DNA"/>
</dbReference>
<gene>
    <name evidence="1" type="ORF">AU210_013142</name>
</gene>
<dbReference type="STRING" id="327505.A0A2H3GB02"/>
<protein>
    <submittedName>
        <fullName evidence="1">Uncharacterized protein</fullName>
    </submittedName>
</protein>
<reference evidence="1 2" key="1">
    <citation type="journal article" date="2016" name="Environ. Microbiol.">
        <title>Effector profiles distinguish formae speciales of Fusarium oxysporum.</title>
        <authorList>
            <person name="van Dam P."/>
            <person name="Fokkens L."/>
            <person name="Schmidt S.M."/>
            <person name="Linmans J.H."/>
            <person name="Kistler H.C."/>
            <person name="Ma L.J."/>
            <person name="Rep M."/>
        </authorList>
    </citation>
    <scope>NUCLEOTIDE SEQUENCE [LARGE SCALE GENOMIC DNA]</scope>
    <source>
        <strain evidence="1 2">Forc016</strain>
    </source>
</reference>
<reference evidence="1 2" key="2">
    <citation type="journal article" date="2017" name="Sci. Rep.">
        <title>A mobile pathogenicity chromosome in Fusarium oxysporum for infection of multiple cucurbit species.</title>
        <authorList>
            <person name="van Dam P."/>
            <person name="Fokkens L."/>
            <person name="Ayukawa Y."/>
            <person name="van der Gragt M."/>
            <person name="Ter Horst A."/>
            <person name="Brankovics B."/>
            <person name="Houterman P.M."/>
            <person name="Arie T."/>
            <person name="Rep M."/>
        </authorList>
    </citation>
    <scope>NUCLEOTIDE SEQUENCE [LARGE SCALE GENOMIC DNA]</scope>
    <source>
        <strain evidence="1 2">Forc016</strain>
    </source>
</reference>
<sequence>MISNDSVEMATIAVLETEHQNAFVRSLMRVLETHIAERTFAEIIDGLPTIDSYQDFHWPQEGHPATQHLELCPGMIEKARQLRSDFPATSLTFRLPLLHAFADTAIHSRPFHLRLLELLAVSIHQIAVYLYQQDGTNHTHQDYQRWIDSPRDSSKWDGYRHPTAFCHTFYIAVERYPNGDADTVGYWAEAKIFGGVFVFDRGESETECNELYLHSGQRAGPFTLFPLTMEQFERLVDFLLGETEEPAASRSPLPFTATSENRWRWHTWDAMARYHIFRDKYERSVKPDKPTGCVKSAVDWPEIADELYLIGAMHDYWDGQRVDKNKVRAALERLQQITPSSPVWPNRNAHSWTKDLLE</sequence>
<name>A0A2H3GB02_FUSOX</name>
<proteinExistence type="predicted"/>
<dbReference type="Proteomes" id="UP000219602">
    <property type="component" value="Chromosome 11"/>
</dbReference>
<accession>A0A2H3GB02</accession>
<evidence type="ECO:0000313" key="1">
    <source>
        <dbReference type="EMBL" id="PCD26720.1"/>
    </source>
</evidence>
<evidence type="ECO:0000313" key="2">
    <source>
        <dbReference type="Proteomes" id="UP000219602"/>
    </source>
</evidence>
<comment type="caution">
    <text evidence="1">The sequence shown here is derived from an EMBL/GenBank/DDBJ whole genome shotgun (WGS) entry which is preliminary data.</text>
</comment>